<organism evidence="2 3">
    <name type="scientific">Pseudorhizobium endolithicum</name>
    <dbReference type="NCBI Taxonomy" id="1191678"/>
    <lineage>
        <taxon>Bacteria</taxon>
        <taxon>Pseudomonadati</taxon>
        <taxon>Pseudomonadota</taxon>
        <taxon>Alphaproteobacteria</taxon>
        <taxon>Hyphomicrobiales</taxon>
        <taxon>Rhizobiaceae</taxon>
        <taxon>Rhizobium/Agrobacterium group</taxon>
        <taxon>Pseudorhizobium</taxon>
    </lineage>
</organism>
<proteinExistence type="predicted"/>
<keyword evidence="1" id="KW-0812">Transmembrane</keyword>
<evidence type="ECO:0000256" key="1">
    <source>
        <dbReference type="SAM" id="Phobius"/>
    </source>
</evidence>
<comment type="caution">
    <text evidence="2">The sequence shown here is derived from an EMBL/GenBank/DDBJ whole genome shotgun (WGS) entry which is preliminary data.</text>
</comment>
<evidence type="ECO:0000313" key="3">
    <source>
        <dbReference type="Proteomes" id="UP000606921"/>
    </source>
</evidence>
<accession>A0ABM8PSB2</accession>
<evidence type="ECO:0000313" key="2">
    <source>
        <dbReference type="EMBL" id="CAD7045703.1"/>
    </source>
</evidence>
<gene>
    <name evidence="2" type="ORF">REJC140_03996</name>
</gene>
<dbReference type="Proteomes" id="UP000606921">
    <property type="component" value="Unassembled WGS sequence"/>
</dbReference>
<keyword evidence="1" id="KW-1133">Transmembrane helix</keyword>
<name>A0ABM8PSB2_9HYPH</name>
<feature type="transmembrane region" description="Helical" evidence="1">
    <location>
        <begin position="37"/>
        <end position="55"/>
    </location>
</feature>
<keyword evidence="3" id="KW-1185">Reference proteome</keyword>
<sequence length="58" mass="6110">MGYKPAMSTKILLLLLTLVAAALVVFGAVTIGVAQAITMLALVSMLVVFVFLVRVSML</sequence>
<reference evidence="2 3" key="1">
    <citation type="submission" date="2020-11" db="EMBL/GenBank/DDBJ databases">
        <authorList>
            <person name="Lassalle F."/>
        </authorList>
    </citation>
    <scope>NUCLEOTIDE SEQUENCE [LARGE SCALE GENOMIC DNA]</scope>
    <source>
        <strain evidence="2 3">JC140</strain>
    </source>
</reference>
<keyword evidence="1" id="KW-0472">Membrane</keyword>
<protein>
    <submittedName>
        <fullName evidence="2">Uncharacterized protein</fullName>
    </submittedName>
</protein>
<dbReference type="EMBL" id="CABFWF030000013">
    <property type="protein sequence ID" value="CAD7045703.1"/>
    <property type="molecule type" value="Genomic_DNA"/>
</dbReference>